<evidence type="ECO:0000313" key="5">
    <source>
        <dbReference type="EMBL" id="KAK2952183.1"/>
    </source>
</evidence>
<gene>
    <name evidence="5" type="ORF">BLNAU_12886</name>
</gene>
<dbReference type="Pfam" id="PF00439">
    <property type="entry name" value="Bromodomain"/>
    <property type="match status" value="1"/>
</dbReference>
<evidence type="ECO:0000313" key="6">
    <source>
        <dbReference type="Proteomes" id="UP001281761"/>
    </source>
</evidence>
<organism evidence="5 6">
    <name type="scientific">Blattamonas nauphoetae</name>
    <dbReference type="NCBI Taxonomy" id="2049346"/>
    <lineage>
        <taxon>Eukaryota</taxon>
        <taxon>Metamonada</taxon>
        <taxon>Preaxostyla</taxon>
        <taxon>Oxymonadida</taxon>
        <taxon>Blattamonas</taxon>
    </lineage>
</organism>
<dbReference type="SUPFAM" id="SSF47370">
    <property type="entry name" value="Bromodomain"/>
    <property type="match status" value="1"/>
</dbReference>
<feature type="region of interest" description="Disordered" evidence="3">
    <location>
        <begin position="1"/>
        <end position="55"/>
    </location>
</feature>
<feature type="compositionally biased region" description="Basic and acidic residues" evidence="3">
    <location>
        <begin position="31"/>
        <end position="42"/>
    </location>
</feature>
<dbReference type="PRINTS" id="PR00503">
    <property type="entry name" value="BROMODOMAIN"/>
</dbReference>
<dbReference type="InterPro" id="IPR001487">
    <property type="entry name" value="Bromodomain"/>
</dbReference>
<dbReference type="Gene3D" id="1.20.920.10">
    <property type="entry name" value="Bromodomain-like"/>
    <property type="match status" value="1"/>
</dbReference>
<name>A0ABQ9XID0_9EUKA</name>
<protein>
    <recommendedName>
        <fullName evidence="4">Bromo domain-containing protein</fullName>
    </recommendedName>
</protein>
<feature type="domain" description="Bromo" evidence="4">
    <location>
        <begin position="111"/>
        <end position="184"/>
    </location>
</feature>
<dbReference type="EMBL" id="JARBJD010000107">
    <property type="protein sequence ID" value="KAK2952183.1"/>
    <property type="molecule type" value="Genomic_DNA"/>
</dbReference>
<evidence type="ECO:0000256" key="2">
    <source>
        <dbReference type="PROSITE-ProRule" id="PRU00035"/>
    </source>
</evidence>
<accession>A0ABQ9XID0</accession>
<evidence type="ECO:0000259" key="4">
    <source>
        <dbReference type="PROSITE" id="PS50014"/>
    </source>
</evidence>
<evidence type="ECO:0000256" key="3">
    <source>
        <dbReference type="SAM" id="MobiDB-lite"/>
    </source>
</evidence>
<dbReference type="PROSITE" id="PS50014">
    <property type="entry name" value="BROMODOMAIN_2"/>
    <property type="match status" value="1"/>
</dbReference>
<reference evidence="5 6" key="1">
    <citation type="journal article" date="2022" name="bioRxiv">
        <title>Genomics of Preaxostyla Flagellates Illuminates Evolutionary Transitions and the Path Towards Mitochondrial Loss.</title>
        <authorList>
            <person name="Novak L.V.F."/>
            <person name="Treitli S.C."/>
            <person name="Pyrih J."/>
            <person name="Halakuc P."/>
            <person name="Pipaliya S.V."/>
            <person name="Vacek V."/>
            <person name="Brzon O."/>
            <person name="Soukal P."/>
            <person name="Eme L."/>
            <person name="Dacks J.B."/>
            <person name="Karnkowska A."/>
            <person name="Elias M."/>
            <person name="Hampl V."/>
        </authorList>
    </citation>
    <scope>NUCLEOTIDE SEQUENCE [LARGE SCALE GENOMIC DNA]</scope>
    <source>
        <strain evidence="5">NAU3</strain>
        <tissue evidence="5">Gut</tissue>
    </source>
</reference>
<sequence length="353" mass="41510">MTQLNENDTLAQESHSNTENEEPSNVADYTDGEKRFKEDSSHDPFPNDSEDEQDELPKDAHVHKYPKHYSQSSFKLEYYFIKDTNLDPETKKALENERFQFWRKVFFTDLPRYTFSKPFTEPIENLIESVPEYADYIRHPIDIATVQQKMLTDAYNGNLDWILFDLYVLLDNCFHFNVCGSEVSNSGLKIQKIIIARMVSSKLFTKEQINFLQSTNPQKYENHLSSCRMDTRKQYTKREREVLLAHDLMYDAHPNRSKDHAEDFFPLINTLPSFPMVDADNLFMKLTSLPPKAFEEVKDIIRKYNTFAAVDINWDTLHFCLTDLDPHFLQYLDMYCSYVGSLPTQPRQHTSLT</sequence>
<dbReference type="SMART" id="SM00297">
    <property type="entry name" value="BROMO"/>
    <property type="match status" value="1"/>
</dbReference>
<dbReference type="Proteomes" id="UP001281761">
    <property type="component" value="Unassembled WGS sequence"/>
</dbReference>
<comment type="caution">
    <text evidence="5">The sequence shown here is derived from an EMBL/GenBank/DDBJ whole genome shotgun (WGS) entry which is preliminary data.</text>
</comment>
<dbReference type="InterPro" id="IPR036427">
    <property type="entry name" value="Bromodomain-like_sf"/>
</dbReference>
<evidence type="ECO:0000256" key="1">
    <source>
        <dbReference type="ARBA" id="ARBA00023117"/>
    </source>
</evidence>
<proteinExistence type="predicted"/>
<keyword evidence="6" id="KW-1185">Reference proteome</keyword>
<feature type="compositionally biased region" description="Polar residues" evidence="3">
    <location>
        <begin position="1"/>
        <end position="17"/>
    </location>
</feature>
<keyword evidence="1 2" id="KW-0103">Bromodomain</keyword>